<organism evidence="2">
    <name type="scientific">Tanacetum cinerariifolium</name>
    <name type="common">Dalmatian daisy</name>
    <name type="synonym">Chrysanthemum cinerariifolium</name>
    <dbReference type="NCBI Taxonomy" id="118510"/>
    <lineage>
        <taxon>Eukaryota</taxon>
        <taxon>Viridiplantae</taxon>
        <taxon>Streptophyta</taxon>
        <taxon>Embryophyta</taxon>
        <taxon>Tracheophyta</taxon>
        <taxon>Spermatophyta</taxon>
        <taxon>Magnoliopsida</taxon>
        <taxon>eudicotyledons</taxon>
        <taxon>Gunneridae</taxon>
        <taxon>Pentapetalae</taxon>
        <taxon>asterids</taxon>
        <taxon>campanulids</taxon>
        <taxon>Asterales</taxon>
        <taxon>Asteraceae</taxon>
        <taxon>Asteroideae</taxon>
        <taxon>Anthemideae</taxon>
        <taxon>Anthemidinae</taxon>
        <taxon>Tanacetum</taxon>
    </lineage>
</organism>
<reference evidence="2" key="1">
    <citation type="journal article" date="2019" name="Sci. Rep.">
        <title>Draft genome of Tanacetum cinerariifolium, the natural source of mosquito coil.</title>
        <authorList>
            <person name="Yamashiro T."/>
            <person name="Shiraishi A."/>
            <person name="Satake H."/>
            <person name="Nakayama K."/>
        </authorList>
    </citation>
    <scope>NUCLEOTIDE SEQUENCE</scope>
</reference>
<proteinExistence type="predicted"/>
<accession>A0A699HWB4</accession>
<feature type="compositionally biased region" description="Basic and acidic residues" evidence="1">
    <location>
        <begin position="10"/>
        <end position="20"/>
    </location>
</feature>
<gene>
    <name evidence="2" type="ORF">Tci_466950</name>
</gene>
<dbReference type="AlphaFoldDB" id="A0A699HWB4"/>
<name>A0A699HWB4_TANCI</name>
<evidence type="ECO:0000256" key="1">
    <source>
        <dbReference type="SAM" id="MobiDB-lite"/>
    </source>
</evidence>
<sequence length="290" mass="32758">MAKSSSSSENEVKKEKESLDNKLTGFGNASKDLDNLLESQRSDKNKEGLGYSAVPLPPAQIDSPPKKYLSWTGLLEFVDDAVTDYRSIMSKPMIKFVKEADCPRVIKINNTENARKSTVKYAEMYMNILKGPKGRENQQNWNNLKSQQFGKGFLMQNKACFKCGYFDHLRSFQRKSTVKNQPRVPKVSIVTEKIPTVDSKFPTAKSTVTADLGDKGKDVKASACWIWRPKQNTSKQGPNCNGVSVTLKKYQYIDTQGRLKHMTGNISYLFEYAPYDGGYVSFDTKVKRLL</sequence>
<feature type="region of interest" description="Disordered" evidence="1">
    <location>
        <begin position="1"/>
        <end position="57"/>
    </location>
</feature>
<evidence type="ECO:0008006" key="3">
    <source>
        <dbReference type="Google" id="ProtNLM"/>
    </source>
</evidence>
<feature type="non-terminal residue" evidence="2">
    <location>
        <position position="290"/>
    </location>
</feature>
<dbReference type="EMBL" id="BKCJ010225509">
    <property type="protein sequence ID" value="GEY94976.1"/>
    <property type="molecule type" value="Genomic_DNA"/>
</dbReference>
<comment type="caution">
    <text evidence="2">The sequence shown here is derived from an EMBL/GenBank/DDBJ whole genome shotgun (WGS) entry which is preliminary data.</text>
</comment>
<evidence type="ECO:0000313" key="2">
    <source>
        <dbReference type="EMBL" id="GEY94976.1"/>
    </source>
</evidence>
<protein>
    <recommendedName>
        <fullName evidence="3">Ubiquitin hydrolase</fullName>
    </recommendedName>
</protein>